<proteinExistence type="predicted"/>
<protein>
    <submittedName>
        <fullName evidence="2">Uncharacterized protein</fullName>
    </submittedName>
</protein>
<dbReference type="Proteomes" id="UP001172101">
    <property type="component" value="Unassembled WGS sequence"/>
</dbReference>
<keyword evidence="1" id="KW-0812">Transmembrane</keyword>
<dbReference type="EMBL" id="JAUIRO010000007">
    <property type="protein sequence ID" value="KAK0706010.1"/>
    <property type="molecule type" value="Genomic_DNA"/>
</dbReference>
<evidence type="ECO:0000256" key="1">
    <source>
        <dbReference type="SAM" id="Phobius"/>
    </source>
</evidence>
<keyword evidence="1" id="KW-0472">Membrane</keyword>
<dbReference type="GeneID" id="85329247"/>
<feature type="transmembrane region" description="Helical" evidence="1">
    <location>
        <begin position="21"/>
        <end position="42"/>
    </location>
</feature>
<gene>
    <name evidence="2" type="ORF">B0T26DRAFT_755553</name>
</gene>
<sequence length="161" mass="17619">MPSPGGGGDHQSLKGQQQQSLLLAPGCIDGIDGIVTSFKLLWQHYEPLPLLGIFLVLCSALLTTLSTESVGMYPYGKCRDHIPFPIFIAGYCPISLTVVEMTAKITEGLLVIMCLLAFLGIILYYEATARNAPLDRFMNNESFGARFIFTSFGVTIAFFWG</sequence>
<evidence type="ECO:0000313" key="3">
    <source>
        <dbReference type="Proteomes" id="UP001172101"/>
    </source>
</evidence>
<organism evidence="2 3">
    <name type="scientific">Lasiosphaeria miniovina</name>
    <dbReference type="NCBI Taxonomy" id="1954250"/>
    <lineage>
        <taxon>Eukaryota</taxon>
        <taxon>Fungi</taxon>
        <taxon>Dikarya</taxon>
        <taxon>Ascomycota</taxon>
        <taxon>Pezizomycotina</taxon>
        <taxon>Sordariomycetes</taxon>
        <taxon>Sordariomycetidae</taxon>
        <taxon>Sordariales</taxon>
        <taxon>Lasiosphaeriaceae</taxon>
        <taxon>Lasiosphaeria</taxon>
    </lineage>
</organism>
<feature type="transmembrane region" description="Helical" evidence="1">
    <location>
        <begin position="109"/>
        <end position="127"/>
    </location>
</feature>
<feature type="transmembrane region" description="Helical" evidence="1">
    <location>
        <begin position="143"/>
        <end position="160"/>
    </location>
</feature>
<reference evidence="2" key="1">
    <citation type="submission" date="2023-06" db="EMBL/GenBank/DDBJ databases">
        <title>Genome-scale phylogeny and comparative genomics of the fungal order Sordariales.</title>
        <authorList>
            <consortium name="Lawrence Berkeley National Laboratory"/>
            <person name="Hensen N."/>
            <person name="Bonometti L."/>
            <person name="Westerberg I."/>
            <person name="Brannstrom I.O."/>
            <person name="Guillou S."/>
            <person name="Cros-Aarteil S."/>
            <person name="Calhoun S."/>
            <person name="Haridas S."/>
            <person name="Kuo A."/>
            <person name="Mondo S."/>
            <person name="Pangilinan J."/>
            <person name="Riley R."/>
            <person name="LaButti K."/>
            <person name="Andreopoulos B."/>
            <person name="Lipzen A."/>
            <person name="Chen C."/>
            <person name="Yanf M."/>
            <person name="Daum C."/>
            <person name="Ng V."/>
            <person name="Clum A."/>
            <person name="Steindorff A."/>
            <person name="Ohm R."/>
            <person name="Martin F."/>
            <person name="Silar P."/>
            <person name="Natvig D."/>
            <person name="Lalanne C."/>
            <person name="Gautier V."/>
            <person name="Ament-velasquez S.L."/>
            <person name="Kruys A."/>
            <person name="Hutchinson M.I."/>
            <person name="Powell A.J."/>
            <person name="Barry K."/>
            <person name="Miller A.N."/>
            <person name="Grigoriev I.V."/>
            <person name="Debuchy R."/>
            <person name="Gladieux P."/>
            <person name="Thoren M.H."/>
            <person name="Johannesson H."/>
        </authorList>
    </citation>
    <scope>NUCLEOTIDE SEQUENCE</scope>
    <source>
        <strain evidence="2">SMH2392-1A</strain>
    </source>
</reference>
<feature type="transmembrane region" description="Helical" evidence="1">
    <location>
        <begin position="82"/>
        <end position="103"/>
    </location>
</feature>
<dbReference type="RefSeq" id="XP_060291104.1">
    <property type="nucleotide sequence ID" value="XM_060445977.1"/>
</dbReference>
<comment type="caution">
    <text evidence="2">The sequence shown here is derived from an EMBL/GenBank/DDBJ whole genome shotgun (WGS) entry which is preliminary data.</text>
</comment>
<evidence type="ECO:0000313" key="2">
    <source>
        <dbReference type="EMBL" id="KAK0706010.1"/>
    </source>
</evidence>
<dbReference type="AlphaFoldDB" id="A0AA40DK12"/>
<keyword evidence="3" id="KW-1185">Reference proteome</keyword>
<accession>A0AA40DK12</accession>
<name>A0AA40DK12_9PEZI</name>
<feature type="transmembrane region" description="Helical" evidence="1">
    <location>
        <begin position="48"/>
        <end position="70"/>
    </location>
</feature>
<keyword evidence="1" id="KW-1133">Transmembrane helix</keyword>